<reference evidence="1" key="1">
    <citation type="journal article" date="2021" name="Proc. Natl. Acad. Sci. U.S.A.">
        <title>A Catalog of Tens of Thousands of Viruses from Human Metagenomes Reveals Hidden Associations with Chronic Diseases.</title>
        <authorList>
            <person name="Tisza M.J."/>
            <person name="Buck C.B."/>
        </authorList>
    </citation>
    <scope>NUCLEOTIDE SEQUENCE</scope>
    <source>
        <strain evidence="1">Ctt3K6</strain>
    </source>
</reference>
<name>A0A8S5QVK3_9CAUD</name>
<dbReference type="InterPro" id="IPR046146">
    <property type="entry name" value="DUF6148"/>
</dbReference>
<dbReference type="EMBL" id="BK015750">
    <property type="protein sequence ID" value="DAE23238.1"/>
    <property type="molecule type" value="Genomic_DNA"/>
</dbReference>
<proteinExistence type="predicted"/>
<accession>A0A8S5QVK3</accession>
<dbReference type="Pfam" id="PF19645">
    <property type="entry name" value="DUF6148"/>
    <property type="match status" value="1"/>
</dbReference>
<organism evidence="1">
    <name type="scientific">Caudovirales sp. ctt3K6</name>
    <dbReference type="NCBI Taxonomy" id="2826786"/>
    <lineage>
        <taxon>Viruses</taxon>
        <taxon>Duplodnaviria</taxon>
        <taxon>Heunggongvirae</taxon>
        <taxon>Uroviricota</taxon>
        <taxon>Caudoviricetes</taxon>
    </lineage>
</organism>
<evidence type="ECO:0000313" key="1">
    <source>
        <dbReference type="EMBL" id="DAE23238.1"/>
    </source>
</evidence>
<protein>
    <submittedName>
        <fullName evidence="1">Head to tail adaptor</fullName>
    </submittedName>
</protein>
<sequence length="78" mass="9141">MAGITKKEAQRHLDIWLEAEAQIATGQSYQIGSRMLTRADLASVRKQIDYWNNKVMQAEAVEENHGRNRTYHFVYRDM</sequence>